<sequence length="78" mass="9038">MIQIKKTAVFLPTAEHERLMEDLEDYAAIADRRKNQQFPTTIRKRIKTRWHLTVLAQIHKEGSSVNTIPRSSKNCSSC</sequence>
<dbReference type="AlphaFoldDB" id="E0XUN6"/>
<protein>
    <submittedName>
        <fullName evidence="1">Uncharacterized protein</fullName>
    </submittedName>
</protein>
<name>E0XUN6_9BACT</name>
<reference evidence="1" key="1">
    <citation type="journal article" date="2011" name="Environ. Microbiol.">
        <title>Time-series analyses of Monterey Bay coastal microbial picoplankton using a 'genome proxy' microarray.</title>
        <authorList>
            <person name="Rich V.I."/>
            <person name="Pham V.D."/>
            <person name="Eppley J."/>
            <person name="Shi Y."/>
            <person name="DeLong E.F."/>
        </authorList>
    </citation>
    <scope>NUCLEOTIDE SEQUENCE</scope>
</reference>
<organism evidence="1">
    <name type="scientific">uncultured Verrucomicrobiales bacterium HF0200_39L05</name>
    <dbReference type="NCBI Taxonomy" id="710997"/>
    <lineage>
        <taxon>Bacteria</taxon>
        <taxon>Pseudomonadati</taxon>
        <taxon>Verrucomicrobiota</taxon>
        <taxon>Verrucomicrobiia</taxon>
        <taxon>Verrucomicrobiales</taxon>
        <taxon>environmental samples</taxon>
    </lineage>
</organism>
<accession>E0XUN6</accession>
<proteinExistence type="predicted"/>
<dbReference type="EMBL" id="GU474882">
    <property type="protein sequence ID" value="ADI18127.1"/>
    <property type="molecule type" value="Genomic_DNA"/>
</dbReference>
<evidence type="ECO:0000313" key="1">
    <source>
        <dbReference type="EMBL" id="ADI18127.1"/>
    </source>
</evidence>